<sequence length="139" mass="15927">MIRIFGTGFCVKKAFYLLQDLYCHIATMYKASFTRFLYKSGVLEYCDSCKNEINSGLRLSDYQLTKLFDCEACMLLNKPTFEELFKSVFEVVISTDSICCSDDLWVLDSGSNDPKLSVEPTNRYISSVSITLKPRDFNL</sequence>
<dbReference type="EMBL" id="AAGK01000001">
    <property type="protein sequence ID" value="EAN34354.1"/>
    <property type="molecule type" value="Genomic_DNA"/>
</dbReference>
<dbReference type="InParanoid" id="Q4N6Q4"/>
<proteinExistence type="predicted"/>
<protein>
    <submittedName>
        <fullName evidence="1">Uncharacterized protein</fullName>
    </submittedName>
</protein>
<reference evidence="1 2" key="1">
    <citation type="journal article" date="2005" name="Science">
        <title>Genome sequence of Theileria parva, a bovine pathogen that transforms lymphocytes.</title>
        <authorList>
            <person name="Gardner M.J."/>
            <person name="Bishop R."/>
            <person name="Shah T."/>
            <person name="de Villiers E.P."/>
            <person name="Carlton J.M."/>
            <person name="Hall N."/>
            <person name="Ren Q."/>
            <person name="Paulsen I.T."/>
            <person name="Pain A."/>
            <person name="Berriman M."/>
            <person name="Wilson R.J.M."/>
            <person name="Sato S."/>
            <person name="Ralph S.A."/>
            <person name="Mann D.J."/>
            <person name="Xiong Z."/>
            <person name="Shallom S.J."/>
            <person name="Weidman J."/>
            <person name="Jiang L."/>
            <person name="Lynn J."/>
            <person name="Weaver B."/>
            <person name="Shoaibi A."/>
            <person name="Domingo A.R."/>
            <person name="Wasawo D."/>
            <person name="Crabtree J."/>
            <person name="Wortman J.R."/>
            <person name="Haas B."/>
            <person name="Angiuoli S.V."/>
            <person name="Creasy T.H."/>
            <person name="Lu C."/>
            <person name="Suh B."/>
            <person name="Silva J.C."/>
            <person name="Utterback T.R."/>
            <person name="Feldblyum T.V."/>
            <person name="Pertea M."/>
            <person name="Allen J."/>
            <person name="Nierman W.C."/>
            <person name="Taracha E.L.N."/>
            <person name="Salzberg S.L."/>
            <person name="White O.R."/>
            <person name="Fitzhugh H.A."/>
            <person name="Morzaria S."/>
            <person name="Venter J.C."/>
            <person name="Fraser C.M."/>
            <person name="Nene V."/>
        </authorList>
    </citation>
    <scope>NUCLEOTIDE SEQUENCE [LARGE SCALE GENOMIC DNA]</scope>
    <source>
        <strain evidence="1 2">Muguga</strain>
    </source>
</reference>
<comment type="caution">
    <text evidence="1">The sequence shown here is derived from an EMBL/GenBank/DDBJ whole genome shotgun (WGS) entry which is preliminary data.</text>
</comment>
<organism evidence="1 2">
    <name type="scientific">Theileria parva</name>
    <name type="common">East coast fever infection agent</name>
    <dbReference type="NCBI Taxonomy" id="5875"/>
    <lineage>
        <taxon>Eukaryota</taxon>
        <taxon>Sar</taxon>
        <taxon>Alveolata</taxon>
        <taxon>Apicomplexa</taxon>
        <taxon>Aconoidasida</taxon>
        <taxon>Piroplasmida</taxon>
        <taxon>Theileriidae</taxon>
        <taxon>Theileria</taxon>
    </lineage>
</organism>
<accession>Q4N6Q4</accession>
<dbReference type="KEGG" id="tpv:TP01_1116"/>
<dbReference type="VEuPathDB" id="PiroplasmaDB:TpMuguga_01g01116"/>
<keyword evidence="2" id="KW-1185">Reference proteome</keyword>
<name>Q4N6Q4_THEPA</name>
<dbReference type="eggNOG" id="ENOG502QWV9">
    <property type="taxonomic scope" value="Eukaryota"/>
</dbReference>
<gene>
    <name evidence="1" type="ordered locus">TP01_1116</name>
</gene>
<evidence type="ECO:0000313" key="1">
    <source>
        <dbReference type="EMBL" id="EAN34354.1"/>
    </source>
</evidence>
<evidence type="ECO:0000313" key="2">
    <source>
        <dbReference type="Proteomes" id="UP000001949"/>
    </source>
</evidence>
<dbReference type="GeneID" id="3503340"/>
<dbReference type="Proteomes" id="UP000001949">
    <property type="component" value="Unassembled WGS sequence"/>
</dbReference>
<dbReference type="AlphaFoldDB" id="Q4N6Q4"/>